<feature type="chain" id="PRO_5042227772" description="SCP domain-containing protein" evidence="1">
    <location>
        <begin position="28"/>
        <end position="190"/>
    </location>
</feature>
<name>A0AAD8TGS9_LOLMU</name>
<dbReference type="InterPro" id="IPR001283">
    <property type="entry name" value="CRISP-related"/>
</dbReference>
<evidence type="ECO:0000313" key="3">
    <source>
        <dbReference type="EMBL" id="KAK1682404.1"/>
    </source>
</evidence>
<gene>
    <name evidence="3" type="ORF">QYE76_043252</name>
</gene>
<dbReference type="SUPFAM" id="SSF55797">
    <property type="entry name" value="PR-1-like"/>
    <property type="match status" value="1"/>
</dbReference>
<dbReference type="AlphaFoldDB" id="A0AAD8TGS9"/>
<feature type="domain" description="SCP" evidence="2">
    <location>
        <begin position="49"/>
        <end position="186"/>
    </location>
</feature>
<evidence type="ECO:0000259" key="2">
    <source>
        <dbReference type="SMART" id="SM00198"/>
    </source>
</evidence>
<evidence type="ECO:0000256" key="1">
    <source>
        <dbReference type="SAM" id="SignalP"/>
    </source>
</evidence>
<protein>
    <recommendedName>
        <fullName evidence="2">SCP domain-containing protein</fullName>
    </recommendedName>
</protein>
<dbReference type="Pfam" id="PF00188">
    <property type="entry name" value="CAP"/>
    <property type="match status" value="1"/>
</dbReference>
<reference evidence="3" key="1">
    <citation type="submission" date="2023-07" db="EMBL/GenBank/DDBJ databases">
        <title>A chromosome-level genome assembly of Lolium multiflorum.</title>
        <authorList>
            <person name="Chen Y."/>
            <person name="Copetti D."/>
            <person name="Kolliker R."/>
            <person name="Studer B."/>
        </authorList>
    </citation>
    <scope>NUCLEOTIDE SEQUENCE</scope>
    <source>
        <strain evidence="3">02402/16</strain>
        <tissue evidence="3">Leaf</tissue>
    </source>
</reference>
<dbReference type="PANTHER" id="PTHR10334">
    <property type="entry name" value="CYSTEINE-RICH SECRETORY PROTEIN-RELATED"/>
    <property type="match status" value="1"/>
</dbReference>
<organism evidence="3 4">
    <name type="scientific">Lolium multiflorum</name>
    <name type="common">Italian ryegrass</name>
    <name type="synonym">Lolium perenne subsp. multiflorum</name>
    <dbReference type="NCBI Taxonomy" id="4521"/>
    <lineage>
        <taxon>Eukaryota</taxon>
        <taxon>Viridiplantae</taxon>
        <taxon>Streptophyta</taxon>
        <taxon>Embryophyta</taxon>
        <taxon>Tracheophyta</taxon>
        <taxon>Spermatophyta</taxon>
        <taxon>Magnoliopsida</taxon>
        <taxon>Liliopsida</taxon>
        <taxon>Poales</taxon>
        <taxon>Poaceae</taxon>
        <taxon>BOP clade</taxon>
        <taxon>Pooideae</taxon>
        <taxon>Poodae</taxon>
        <taxon>Poeae</taxon>
        <taxon>Poeae Chloroplast Group 2 (Poeae type)</taxon>
        <taxon>Loliodinae</taxon>
        <taxon>Loliinae</taxon>
        <taxon>Lolium</taxon>
    </lineage>
</organism>
<keyword evidence="4" id="KW-1185">Reference proteome</keyword>
<proteinExistence type="predicted"/>
<dbReference type="Proteomes" id="UP001231189">
    <property type="component" value="Unassembled WGS sequence"/>
</dbReference>
<accession>A0AAD8TGS9</accession>
<dbReference type="PRINTS" id="PR00837">
    <property type="entry name" value="V5TPXLIKE"/>
</dbReference>
<dbReference type="SMART" id="SM00198">
    <property type="entry name" value="SCP"/>
    <property type="match status" value="1"/>
</dbReference>
<comment type="caution">
    <text evidence="3">The sequence shown here is derived from an EMBL/GenBank/DDBJ whole genome shotgun (WGS) entry which is preliminary data.</text>
</comment>
<dbReference type="InterPro" id="IPR035940">
    <property type="entry name" value="CAP_sf"/>
</dbReference>
<sequence length="190" mass="20526">MQQIAMAPVACVAIFSLALASLSPAGAIDTPGNNNNDNGVTVAAPRRIPAAAQFLQVHNDARRAVGVAPLAWNATLELDAKRKAEALGVHCKLSPPLKWDNDRFYGGNTFWGPGFQDGAAVAGAWVYERRWYDHGADACAPGEECRSYRQVVWNTTTQLGCARRTCRSSRDTVGVCRYFPPGNYAGVPPY</sequence>
<feature type="signal peptide" evidence="1">
    <location>
        <begin position="1"/>
        <end position="27"/>
    </location>
</feature>
<dbReference type="InterPro" id="IPR014044">
    <property type="entry name" value="CAP_dom"/>
</dbReference>
<keyword evidence="1" id="KW-0732">Signal</keyword>
<dbReference type="Gene3D" id="3.40.33.10">
    <property type="entry name" value="CAP"/>
    <property type="match status" value="1"/>
</dbReference>
<evidence type="ECO:0000313" key="4">
    <source>
        <dbReference type="Proteomes" id="UP001231189"/>
    </source>
</evidence>
<dbReference type="EMBL" id="JAUUTY010000002">
    <property type="protein sequence ID" value="KAK1682404.1"/>
    <property type="molecule type" value="Genomic_DNA"/>
</dbReference>